<keyword evidence="5 6" id="KW-0408">Iron</keyword>
<dbReference type="Pfam" id="PF00067">
    <property type="entry name" value="p450"/>
    <property type="match status" value="1"/>
</dbReference>
<dbReference type="AlphaFoldDB" id="A0AA40BTP1"/>
<feature type="binding site" description="axial binding residue" evidence="6">
    <location>
        <position position="449"/>
    </location>
    <ligand>
        <name>heme</name>
        <dbReference type="ChEBI" id="CHEBI:30413"/>
    </ligand>
    <ligandPart>
        <name>Fe</name>
        <dbReference type="ChEBI" id="CHEBI:18248"/>
    </ligandPart>
</feature>
<keyword evidence="3 6" id="KW-0349">Heme</keyword>
<dbReference type="PANTHER" id="PTHR24305:SF232">
    <property type="entry name" value="P450, PUTATIVE (EUROFUNG)-RELATED"/>
    <property type="match status" value="1"/>
</dbReference>
<dbReference type="InterPro" id="IPR017972">
    <property type="entry name" value="Cyt_P450_CS"/>
</dbReference>
<evidence type="ECO:0000256" key="8">
    <source>
        <dbReference type="SAM" id="MobiDB-lite"/>
    </source>
</evidence>
<keyword evidence="7" id="KW-0560">Oxidoreductase</keyword>
<evidence type="ECO:0000256" key="4">
    <source>
        <dbReference type="ARBA" id="ARBA00022723"/>
    </source>
</evidence>
<dbReference type="PROSITE" id="PS00086">
    <property type="entry name" value="CYTOCHROME_P450"/>
    <property type="match status" value="1"/>
</dbReference>
<organism evidence="9 10">
    <name type="scientific">Immersiella caudata</name>
    <dbReference type="NCBI Taxonomy" id="314043"/>
    <lineage>
        <taxon>Eukaryota</taxon>
        <taxon>Fungi</taxon>
        <taxon>Dikarya</taxon>
        <taxon>Ascomycota</taxon>
        <taxon>Pezizomycotina</taxon>
        <taxon>Sordariomycetes</taxon>
        <taxon>Sordariomycetidae</taxon>
        <taxon>Sordariales</taxon>
        <taxon>Lasiosphaeriaceae</taxon>
        <taxon>Immersiella</taxon>
    </lineage>
</organism>
<dbReference type="Gene3D" id="1.10.630.10">
    <property type="entry name" value="Cytochrome P450"/>
    <property type="match status" value="1"/>
</dbReference>
<accession>A0AA40BTP1</accession>
<comment type="cofactor">
    <cofactor evidence="1 6">
        <name>heme</name>
        <dbReference type="ChEBI" id="CHEBI:30413"/>
    </cofactor>
</comment>
<evidence type="ECO:0000256" key="6">
    <source>
        <dbReference type="PIRSR" id="PIRSR602401-1"/>
    </source>
</evidence>
<dbReference type="InterPro" id="IPR050121">
    <property type="entry name" value="Cytochrome_P450_monoxygenase"/>
</dbReference>
<dbReference type="SUPFAM" id="SSF48264">
    <property type="entry name" value="Cytochrome P450"/>
    <property type="match status" value="1"/>
</dbReference>
<evidence type="ECO:0000313" key="10">
    <source>
        <dbReference type="Proteomes" id="UP001175000"/>
    </source>
</evidence>
<dbReference type="EMBL" id="JAULSU010000006">
    <property type="protein sequence ID" value="KAK0613268.1"/>
    <property type="molecule type" value="Genomic_DNA"/>
</dbReference>
<dbReference type="InterPro" id="IPR002401">
    <property type="entry name" value="Cyt_P450_E_grp-I"/>
</dbReference>
<reference evidence="9" key="1">
    <citation type="submission" date="2023-06" db="EMBL/GenBank/DDBJ databases">
        <title>Genome-scale phylogeny and comparative genomics of the fungal order Sordariales.</title>
        <authorList>
            <consortium name="Lawrence Berkeley National Laboratory"/>
            <person name="Hensen N."/>
            <person name="Bonometti L."/>
            <person name="Westerberg I."/>
            <person name="Brannstrom I.O."/>
            <person name="Guillou S."/>
            <person name="Cros-Aarteil S."/>
            <person name="Calhoun S."/>
            <person name="Haridas S."/>
            <person name="Kuo A."/>
            <person name="Mondo S."/>
            <person name="Pangilinan J."/>
            <person name="Riley R."/>
            <person name="Labutti K."/>
            <person name="Andreopoulos B."/>
            <person name="Lipzen A."/>
            <person name="Chen C."/>
            <person name="Yanf M."/>
            <person name="Daum C."/>
            <person name="Ng V."/>
            <person name="Clum A."/>
            <person name="Steindorff A."/>
            <person name="Ohm R."/>
            <person name="Martin F."/>
            <person name="Silar P."/>
            <person name="Natvig D."/>
            <person name="Lalanne C."/>
            <person name="Gautier V."/>
            <person name="Ament-Velasquez S.L."/>
            <person name="Kruys A."/>
            <person name="Hutchinson M.I."/>
            <person name="Powell A.J."/>
            <person name="Barry K."/>
            <person name="Miller A.N."/>
            <person name="Grigoriev I.V."/>
            <person name="Debuchy R."/>
            <person name="Gladieux P."/>
            <person name="Thoren M.H."/>
            <person name="Johannesson H."/>
        </authorList>
    </citation>
    <scope>NUCLEOTIDE SEQUENCE</scope>
    <source>
        <strain evidence="9">CBS 606.72</strain>
    </source>
</reference>
<keyword evidence="7" id="KW-0503">Monooxygenase</keyword>
<evidence type="ECO:0000256" key="1">
    <source>
        <dbReference type="ARBA" id="ARBA00001971"/>
    </source>
</evidence>
<dbReference type="Proteomes" id="UP001175000">
    <property type="component" value="Unassembled WGS sequence"/>
</dbReference>
<proteinExistence type="inferred from homology"/>
<sequence length="489" mass="53946">MQPSPCPSDVTQTIIDPGLKSSPTAPTPRRRHTDARYDLRGPKTYFDQLLQLQPAPSNLTKRGIVFRVIFNLYLHPLARFSGLWYYVASSLPLAIHSNIGNASIRIAPTLLFLKPVSIKDIYANTKANLYGTGLLGPPHLFSTLNGDDYKALRRALARIDDHIRFFTSKMLNTSRQGRPVVLSDRLSQFTADVMTLLSFSEPWGNVENERDKHGIITELREVLDFLGFAMRFRFIRETILESPLAGYLLPSEEDPKGHGFLLGKTNRLVAEREKKMEEGDVSPAKPDYLQYALSARINGKPLGPAQKRAHVTLLSQAGTDTVGTAMGGILRFLVKDPARLAKAVAEIDAAVAAGNLSSPVQFEDTRSHLPFLIACIKEGLRLNPPATNLFARISRNGATRVGSAVVPEGAEMTTCTDVVFRPERWLENEERSAKMDAASFAWGGGARICLGKGIATFEMYKLLSEIIGRFEIELVDEGQYVVAGSAAYN</sequence>
<evidence type="ECO:0000256" key="2">
    <source>
        <dbReference type="ARBA" id="ARBA00010617"/>
    </source>
</evidence>
<dbReference type="GO" id="GO:0016705">
    <property type="term" value="F:oxidoreductase activity, acting on paired donors, with incorporation or reduction of molecular oxygen"/>
    <property type="evidence" value="ECO:0007669"/>
    <property type="project" value="InterPro"/>
</dbReference>
<dbReference type="GO" id="GO:0005506">
    <property type="term" value="F:iron ion binding"/>
    <property type="evidence" value="ECO:0007669"/>
    <property type="project" value="InterPro"/>
</dbReference>
<comment type="similarity">
    <text evidence="2 7">Belongs to the cytochrome P450 family.</text>
</comment>
<protein>
    <submittedName>
        <fullName evidence="9">Cytochrome P450</fullName>
    </submittedName>
</protein>
<comment type="caution">
    <text evidence="9">The sequence shown here is derived from an EMBL/GenBank/DDBJ whole genome shotgun (WGS) entry which is preliminary data.</text>
</comment>
<dbReference type="InterPro" id="IPR036396">
    <property type="entry name" value="Cyt_P450_sf"/>
</dbReference>
<name>A0AA40BTP1_9PEZI</name>
<evidence type="ECO:0000313" key="9">
    <source>
        <dbReference type="EMBL" id="KAK0613268.1"/>
    </source>
</evidence>
<evidence type="ECO:0000256" key="3">
    <source>
        <dbReference type="ARBA" id="ARBA00022617"/>
    </source>
</evidence>
<dbReference type="PRINTS" id="PR00385">
    <property type="entry name" value="P450"/>
</dbReference>
<keyword evidence="4 6" id="KW-0479">Metal-binding</keyword>
<dbReference type="PANTHER" id="PTHR24305">
    <property type="entry name" value="CYTOCHROME P450"/>
    <property type="match status" value="1"/>
</dbReference>
<keyword evidence="10" id="KW-1185">Reference proteome</keyword>
<dbReference type="InterPro" id="IPR001128">
    <property type="entry name" value="Cyt_P450"/>
</dbReference>
<feature type="region of interest" description="Disordered" evidence="8">
    <location>
        <begin position="1"/>
        <end position="32"/>
    </location>
</feature>
<dbReference type="GO" id="GO:0004497">
    <property type="term" value="F:monooxygenase activity"/>
    <property type="evidence" value="ECO:0007669"/>
    <property type="project" value="UniProtKB-KW"/>
</dbReference>
<evidence type="ECO:0000256" key="5">
    <source>
        <dbReference type="ARBA" id="ARBA00023004"/>
    </source>
</evidence>
<evidence type="ECO:0000256" key="7">
    <source>
        <dbReference type="RuleBase" id="RU000461"/>
    </source>
</evidence>
<gene>
    <name evidence="9" type="ORF">B0T14DRAFT_539206</name>
</gene>
<dbReference type="PRINTS" id="PR00463">
    <property type="entry name" value="EP450I"/>
</dbReference>
<dbReference type="GO" id="GO:0020037">
    <property type="term" value="F:heme binding"/>
    <property type="evidence" value="ECO:0007669"/>
    <property type="project" value="InterPro"/>
</dbReference>